<dbReference type="InterPro" id="IPR000477">
    <property type="entry name" value="RT_dom"/>
</dbReference>
<dbReference type="Gene3D" id="3.30.70.270">
    <property type="match status" value="1"/>
</dbReference>
<dbReference type="GO" id="GO:0071897">
    <property type="term" value="P:DNA biosynthetic process"/>
    <property type="evidence" value="ECO:0007669"/>
    <property type="project" value="UniProtKB-ARBA"/>
</dbReference>
<name>A0A443RU37_9ACAR</name>
<dbReference type="PANTHER" id="PTHR33064:SF37">
    <property type="entry name" value="RIBONUCLEASE H"/>
    <property type="match status" value="1"/>
</dbReference>
<sequence>MEILDLASGYYQLEIEADSRRYTAFSTISGHYQFKKMPFGLVNAPFAFNRTMEDALKKLPSGTFKRYMDDIITGGKTVSEVIEKLRLLFSALEDAGLTLKTSKCFIGYDEIDFLGYRLSDKGLQPGLSKVDAIVNFPTPKTPRQAISRDAYRVTLN</sequence>
<dbReference type="EMBL" id="NCKV01035629">
    <property type="protein sequence ID" value="RWS18698.1"/>
    <property type="molecule type" value="Genomic_DNA"/>
</dbReference>
<accession>A0A443RU37</accession>
<gene>
    <name evidence="2" type="ORF">B4U80_07909</name>
</gene>
<dbReference type="Gene3D" id="3.10.10.10">
    <property type="entry name" value="HIV Type 1 Reverse Transcriptase, subunit A, domain 1"/>
    <property type="match status" value="1"/>
</dbReference>
<dbReference type="Proteomes" id="UP000288716">
    <property type="component" value="Unassembled WGS sequence"/>
</dbReference>
<evidence type="ECO:0000259" key="1">
    <source>
        <dbReference type="PROSITE" id="PS50878"/>
    </source>
</evidence>
<proteinExistence type="predicted"/>
<dbReference type="PANTHER" id="PTHR33064">
    <property type="entry name" value="POL PROTEIN"/>
    <property type="match status" value="1"/>
</dbReference>
<comment type="caution">
    <text evidence="2">The sequence shown here is derived from an EMBL/GenBank/DDBJ whole genome shotgun (WGS) entry which is preliminary data.</text>
</comment>
<protein>
    <submittedName>
        <fullName evidence="2">Pol polyprotein-like protein</fullName>
    </submittedName>
</protein>
<dbReference type="VEuPathDB" id="VectorBase:LDEU013342"/>
<dbReference type="InterPro" id="IPR043502">
    <property type="entry name" value="DNA/RNA_pol_sf"/>
</dbReference>
<dbReference type="SUPFAM" id="SSF56672">
    <property type="entry name" value="DNA/RNA polymerases"/>
    <property type="match status" value="1"/>
</dbReference>
<dbReference type="CDD" id="cd01647">
    <property type="entry name" value="RT_LTR"/>
    <property type="match status" value="1"/>
</dbReference>
<evidence type="ECO:0000313" key="2">
    <source>
        <dbReference type="EMBL" id="RWS18698.1"/>
    </source>
</evidence>
<dbReference type="OrthoDB" id="6508513at2759"/>
<dbReference type="STRING" id="299467.A0A443RU37"/>
<dbReference type="InterPro" id="IPR051320">
    <property type="entry name" value="Viral_Replic_Matur_Polypro"/>
</dbReference>
<dbReference type="PROSITE" id="PS50878">
    <property type="entry name" value="RT_POL"/>
    <property type="match status" value="1"/>
</dbReference>
<evidence type="ECO:0000313" key="3">
    <source>
        <dbReference type="Proteomes" id="UP000288716"/>
    </source>
</evidence>
<organism evidence="2 3">
    <name type="scientific">Leptotrombidium deliense</name>
    <dbReference type="NCBI Taxonomy" id="299467"/>
    <lineage>
        <taxon>Eukaryota</taxon>
        <taxon>Metazoa</taxon>
        <taxon>Ecdysozoa</taxon>
        <taxon>Arthropoda</taxon>
        <taxon>Chelicerata</taxon>
        <taxon>Arachnida</taxon>
        <taxon>Acari</taxon>
        <taxon>Acariformes</taxon>
        <taxon>Trombidiformes</taxon>
        <taxon>Prostigmata</taxon>
        <taxon>Anystina</taxon>
        <taxon>Parasitengona</taxon>
        <taxon>Trombiculoidea</taxon>
        <taxon>Trombiculidae</taxon>
        <taxon>Leptotrombidium</taxon>
    </lineage>
</organism>
<dbReference type="AlphaFoldDB" id="A0A443RU37"/>
<feature type="domain" description="Reverse transcriptase" evidence="1">
    <location>
        <begin position="1"/>
        <end position="118"/>
    </location>
</feature>
<dbReference type="InterPro" id="IPR043128">
    <property type="entry name" value="Rev_trsase/Diguanyl_cyclase"/>
</dbReference>
<dbReference type="Pfam" id="PF00078">
    <property type="entry name" value="RVT_1"/>
    <property type="match status" value="1"/>
</dbReference>
<keyword evidence="3" id="KW-1185">Reference proteome</keyword>
<reference evidence="2 3" key="1">
    <citation type="journal article" date="2018" name="Gigascience">
        <title>Genomes of trombidid mites reveal novel predicted allergens and laterally-transferred genes associated with secondary metabolism.</title>
        <authorList>
            <person name="Dong X."/>
            <person name="Chaisiri K."/>
            <person name="Xia D."/>
            <person name="Armstrong S.D."/>
            <person name="Fang Y."/>
            <person name="Donnelly M.J."/>
            <person name="Kadowaki T."/>
            <person name="McGarry J.W."/>
            <person name="Darby A.C."/>
            <person name="Makepeace B.L."/>
        </authorList>
    </citation>
    <scope>NUCLEOTIDE SEQUENCE [LARGE SCALE GENOMIC DNA]</scope>
    <source>
        <strain evidence="2">UoL-UT</strain>
    </source>
</reference>